<name>A0A182RJW5_ANOFN</name>
<dbReference type="EnsemblMetazoa" id="AFUN006533-RA">
    <property type="protein sequence ID" value="AFUN006533-PA"/>
    <property type="gene ID" value="AFUN006533"/>
</dbReference>
<reference evidence="1" key="1">
    <citation type="submission" date="2020-05" db="UniProtKB">
        <authorList>
            <consortium name="EnsemblMetazoa"/>
        </authorList>
    </citation>
    <scope>IDENTIFICATION</scope>
    <source>
        <strain evidence="1">FUMOZ</strain>
    </source>
</reference>
<evidence type="ECO:0000313" key="1">
    <source>
        <dbReference type="EnsemblMetazoa" id="AFUN006533-PA"/>
    </source>
</evidence>
<dbReference type="AlphaFoldDB" id="A0A182RJW5"/>
<dbReference type="VEuPathDB" id="VectorBase:AFUN2_006583"/>
<protein>
    <submittedName>
        <fullName evidence="1">Uncharacterized protein</fullName>
    </submittedName>
</protein>
<dbReference type="VEuPathDB" id="VectorBase:AFUN006533"/>
<sequence length="136" mass="15531">MDGLPLHTSGTTCFWPILMKVEIPQATIRPEIAEEYLRPLVNELNHLHRNGITINSVTRPFLLCCIIDDVPARTLIQARTDSMFRMQGYGRHHRELTPLTELDDFDVIKNVVTSDSLHLLDHGAIKKFNALENCKI</sequence>
<proteinExistence type="predicted"/>
<organism evidence="1">
    <name type="scientific">Anopheles funestus</name>
    <name type="common">African malaria mosquito</name>
    <dbReference type="NCBI Taxonomy" id="62324"/>
    <lineage>
        <taxon>Eukaryota</taxon>
        <taxon>Metazoa</taxon>
        <taxon>Ecdysozoa</taxon>
        <taxon>Arthropoda</taxon>
        <taxon>Hexapoda</taxon>
        <taxon>Insecta</taxon>
        <taxon>Pterygota</taxon>
        <taxon>Neoptera</taxon>
        <taxon>Endopterygota</taxon>
        <taxon>Diptera</taxon>
        <taxon>Nematocera</taxon>
        <taxon>Culicoidea</taxon>
        <taxon>Culicidae</taxon>
        <taxon>Anophelinae</taxon>
        <taxon>Anopheles</taxon>
    </lineage>
</organism>
<accession>A0A182RJW5</accession>